<protein>
    <submittedName>
        <fullName evidence="2">Metal binding domain of Ada</fullName>
    </submittedName>
</protein>
<evidence type="ECO:0000313" key="2">
    <source>
        <dbReference type="EMBL" id="DAE09303.1"/>
    </source>
</evidence>
<keyword evidence="1" id="KW-0812">Transmembrane</keyword>
<keyword evidence="1" id="KW-1133">Transmembrane helix</keyword>
<proteinExistence type="predicted"/>
<sequence length="189" mass="21454">MELLVCIFSTFGMAVFIGYIVYLIYRKLTLPNGVENFCGCLAFYLVPLCLIGLWIISGSVTLSRKELPKKLSLARDTIKLKDKMIDSLKKENSDLSLKLYGRREKDLINSLSNEDYRTIFGEEKPSKTESDIESYDNNDESVYICTGESSTKYHSDPDCRGLSRCSGEIEEVSEEEAEDMGRTPCKICY</sequence>
<accession>A0A8S5PQ69</accession>
<dbReference type="EMBL" id="BK015486">
    <property type="protein sequence ID" value="DAE09303.1"/>
    <property type="molecule type" value="Genomic_DNA"/>
</dbReference>
<name>A0A8S5PQ69_9CAUD</name>
<keyword evidence="1" id="KW-0472">Membrane</keyword>
<feature type="transmembrane region" description="Helical" evidence="1">
    <location>
        <begin position="37"/>
        <end position="56"/>
    </location>
</feature>
<reference evidence="2" key="1">
    <citation type="journal article" date="2021" name="Proc. Natl. Acad. Sci. U.S.A.">
        <title>A Catalog of Tens of Thousands of Viruses from Human Metagenomes Reveals Hidden Associations with Chronic Diseases.</title>
        <authorList>
            <person name="Tisza M.J."/>
            <person name="Buck C.B."/>
        </authorList>
    </citation>
    <scope>NUCLEOTIDE SEQUENCE</scope>
    <source>
        <strain evidence="2">Ct5cR14</strain>
    </source>
</reference>
<feature type="transmembrane region" description="Helical" evidence="1">
    <location>
        <begin position="6"/>
        <end position="25"/>
    </location>
</feature>
<organism evidence="2">
    <name type="scientific">Podoviridae sp. ct5cR14</name>
    <dbReference type="NCBI Taxonomy" id="2825220"/>
    <lineage>
        <taxon>Viruses</taxon>
        <taxon>Duplodnaviria</taxon>
        <taxon>Heunggongvirae</taxon>
        <taxon>Uroviricota</taxon>
        <taxon>Caudoviricetes</taxon>
    </lineage>
</organism>
<evidence type="ECO:0000256" key="1">
    <source>
        <dbReference type="SAM" id="Phobius"/>
    </source>
</evidence>